<dbReference type="AlphaFoldDB" id="A0AAD1R274"/>
<dbReference type="Proteomes" id="UP001295444">
    <property type="component" value="Chromosome 01"/>
</dbReference>
<reference evidence="1" key="1">
    <citation type="submission" date="2022-03" db="EMBL/GenBank/DDBJ databases">
        <authorList>
            <person name="Alioto T."/>
            <person name="Alioto T."/>
            <person name="Gomez Garrido J."/>
        </authorList>
    </citation>
    <scope>NUCLEOTIDE SEQUENCE</scope>
</reference>
<evidence type="ECO:0000313" key="1">
    <source>
        <dbReference type="EMBL" id="CAH2222094.1"/>
    </source>
</evidence>
<accession>A0AAD1R274</accession>
<sequence length="93" mass="10913">MNWSKIKFYEPVNKMDTLLARVLKPRMRRGHITSIRHPDNLVKTMPKDIADVFTDYYKSLYNHSPNSETMTMRDEDATGNFLKDLGLPKLPQE</sequence>
<organism evidence="1 2">
    <name type="scientific">Pelobates cultripes</name>
    <name type="common">Western spadefoot toad</name>
    <dbReference type="NCBI Taxonomy" id="61616"/>
    <lineage>
        <taxon>Eukaryota</taxon>
        <taxon>Metazoa</taxon>
        <taxon>Chordata</taxon>
        <taxon>Craniata</taxon>
        <taxon>Vertebrata</taxon>
        <taxon>Euteleostomi</taxon>
        <taxon>Amphibia</taxon>
        <taxon>Batrachia</taxon>
        <taxon>Anura</taxon>
        <taxon>Pelobatoidea</taxon>
        <taxon>Pelobatidae</taxon>
        <taxon>Pelobates</taxon>
    </lineage>
</organism>
<evidence type="ECO:0000313" key="2">
    <source>
        <dbReference type="Proteomes" id="UP001295444"/>
    </source>
</evidence>
<name>A0AAD1R274_PELCU</name>
<dbReference type="EMBL" id="OW240912">
    <property type="protein sequence ID" value="CAH2222094.1"/>
    <property type="molecule type" value="Genomic_DNA"/>
</dbReference>
<gene>
    <name evidence="1" type="ORF">PECUL_23A057990</name>
</gene>
<proteinExistence type="predicted"/>
<keyword evidence="2" id="KW-1185">Reference proteome</keyword>
<protein>
    <submittedName>
        <fullName evidence="1">Uncharacterized protein</fullName>
    </submittedName>
</protein>
<feature type="non-terminal residue" evidence="1">
    <location>
        <position position="93"/>
    </location>
</feature>